<proteinExistence type="predicted"/>
<keyword evidence="1" id="KW-1133">Transmembrane helix</keyword>
<keyword evidence="1" id="KW-0472">Membrane</keyword>
<name>A0A1B6GDR9_9HEMI</name>
<protein>
    <submittedName>
        <fullName evidence="2">Uncharacterized protein</fullName>
    </submittedName>
</protein>
<evidence type="ECO:0000256" key="1">
    <source>
        <dbReference type="SAM" id="Phobius"/>
    </source>
</evidence>
<reference evidence="2" key="1">
    <citation type="submission" date="2015-11" db="EMBL/GenBank/DDBJ databases">
        <title>De novo transcriptome assembly of four potential Pierce s Disease insect vectors from Arizona vineyards.</title>
        <authorList>
            <person name="Tassone E.E."/>
        </authorList>
    </citation>
    <scope>NUCLEOTIDE SEQUENCE</scope>
</reference>
<accession>A0A1B6GDR9</accession>
<dbReference type="AlphaFoldDB" id="A0A1B6GDR9"/>
<feature type="transmembrane region" description="Helical" evidence="1">
    <location>
        <begin position="6"/>
        <end position="26"/>
    </location>
</feature>
<gene>
    <name evidence="2" type="ORF">g.2044</name>
</gene>
<dbReference type="EMBL" id="GECZ01009174">
    <property type="protein sequence ID" value="JAS60595.1"/>
    <property type="molecule type" value="Transcribed_RNA"/>
</dbReference>
<keyword evidence="1" id="KW-0812">Transmembrane</keyword>
<sequence>MNNLTKIHLFSFIFTICLFKICILEMTDMKEYSDKILSIYKDPSSSTLSKLLMYAFFYLDEMFKLEEGIEEGKEECKNFLRQFHAEGGPKHIDNIPFGRLMEVMKLKSSDIAEIENVIDKTKKSWSDLQEALSELKPENGNPNNL</sequence>
<evidence type="ECO:0000313" key="2">
    <source>
        <dbReference type="EMBL" id="JAS60595.1"/>
    </source>
</evidence>
<organism evidence="2">
    <name type="scientific">Cuerna arida</name>
    <dbReference type="NCBI Taxonomy" id="1464854"/>
    <lineage>
        <taxon>Eukaryota</taxon>
        <taxon>Metazoa</taxon>
        <taxon>Ecdysozoa</taxon>
        <taxon>Arthropoda</taxon>
        <taxon>Hexapoda</taxon>
        <taxon>Insecta</taxon>
        <taxon>Pterygota</taxon>
        <taxon>Neoptera</taxon>
        <taxon>Paraneoptera</taxon>
        <taxon>Hemiptera</taxon>
        <taxon>Auchenorrhyncha</taxon>
        <taxon>Membracoidea</taxon>
        <taxon>Cicadellidae</taxon>
        <taxon>Cicadellinae</taxon>
        <taxon>Proconiini</taxon>
        <taxon>Cuerna</taxon>
    </lineage>
</organism>